<keyword evidence="2" id="KW-0378">Hydrolase</keyword>
<dbReference type="InterPro" id="IPR051044">
    <property type="entry name" value="MAG_DAG_Lipase"/>
</dbReference>
<evidence type="ECO:0000259" key="1">
    <source>
        <dbReference type="Pfam" id="PF12146"/>
    </source>
</evidence>
<gene>
    <name evidence="2" type="ORF">HTY61_18840</name>
</gene>
<dbReference type="SUPFAM" id="SSF53474">
    <property type="entry name" value="alpha/beta-Hydrolases"/>
    <property type="match status" value="1"/>
</dbReference>
<feature type="domain" description="Serine aminopeptidase S33" evidence="1">
    <location>
        <begin position="40"/>
        <end position="296"/>
    </location>
</feature>
<sequence length="326" mass="35400">MTTLRFTESNPAPDIAADGHVETPDGFSVRYARFRADANPVKGTVVILQGRNEFIEKYFETISDILDAGFDVVAFDWRGQGGSQRFFRRIDSGYVDSFEQYAIDLDTVFEQIVLPDCRPPYFILGHSSGALAALYTAPAYVNRIRRMVLSSPFLGLPASDFKHGATRAVTKMMGFLGLGNLYVYGGSAARLRKPFEINPLTSDSDRYARNTSVLAEHPELAIGGPSASWVSAAFRAIDVVSDPEHMARTTTPTLVLMAGAESVVSNAAIETLTTRLRSASLLTIDGARHELMQEADIYREQFMAALLAFIPGSGAEPGLPAAGSSD</sequence>
<dbReference type="AlphaFoldDB" id="A0A6N1VHR9"/>
<dbReference type="InterPro" id="IPR022742">
    <property type="entry name" value="Hydrolase_4"/>
</dbReference>
<dbReference type="Pfam" id="PF12146">
    <property type="entry name" value="Hydrolase_4"/>
    <property type="match status" value="1"/>
</dbReference>
<dbReference type="RefSeq" id="WP_175278249.1">
    <property type="nucleotide sequence ID" value="NZ_CP054836.1"/>
</dbReference>
<dbReference type="PANTHER" id="PTHR11614">
    <property type="entry name" value="PHOSPHOLIPASE-RELATED"/>
    <property type="match status" value="1"/>
</dbReference>
<protein>
    <submittedName>
        <fullName evidence="2">Alpha/beta hydrolase</fullName>
    </submittedName>
</protein>
<dbReference type="KEGG" id="orm:HTY61_18840"/>
<accession>A0A6N1VHR9</accession>
<dbReference type="InterPro" id="IPR029058">
    <property type="entry name" value="AB_hydrolase_fold"/>
</dbReference>
<keyword evidence="3" id="KW-1185">Reference proteome</keyword>
<evidence type="ECO:0000313" key="3">
    <source>
        <dbReference type="Proteomes" id="UP000509367"/>
    </source>
</evidence>
<proteinExistence type="predicted"/>
<dbReference type="Gene3D" id="3.40.50.1820">
    <property type="entry name" value="alpha/beta hydrolase"/>
    <property type="match status" value="1"/>
</dbReference>
<dbReference type="Proteomes" id="UP000509367">
    <property type="component" value="Chromosome"/>
</dbReference>
<evidence type="ECO:0000313" key="2">
    <source>
        <dbReference type="EMBL" id="QKV20358.1"/>
    </source>
</evidence>
<organism evidence="2 3">
    <name type="scientific">Oricola thermophila</name>
    <dbReference type="NCBI Taxonomy" id="2742145"/>
    <lineage>
        <taxon>Bacteria</taxon>
        <taxon>Pseudomonadati</taxon>
        <taxon>Pseudomonadota</taxon>
        <taxon>Alphaproteobacteria</taxon>
        <taxon>Hyphomicrobiales</taxon>
        <taxon>Ahrensiaceae</taxon>
        <taxon>Oricola</taxon>
    </lineage>
</organism>
<dbReference type="GO" id="GO:0016787">
    <property type="term" value="F:hydrolase activity"/>
    <property type="evidence" value="ECO:0007669"/>
    <property type="project" value="UniProtKB-KW"/>
</dbReference>
<dbReference type="EMBL" id="CP054836">
    <property type="protein sequence ID" value="QKV20358.1"/>
    <property type="molecule type" value="Genomic_DNA"/>
</dbReference>
<reference evidence="2 3" key="1">
    <citation type="submission" date="2020-06" db="EMBL/GenBank/DDBJ databases">
        <title>Oricola thermophila sp. nov. isolated from a tidal sediments.</title>
        <authorList>
            <person name="Kwon K.K."/>
            <person name="Yang S.-H."/>
            <person name="Park M.-J."/>
        </authorList>
    </citation>
    <scope>NUCLEOTIDE SEQUENCE [LARGE SCALE GENOMIC DNA]</scope>
    <source>
        <strain evidence="2 3">MEBiC13590</strain>
    </source>
</reference>
<name>A0A6N1VHR9_9HYPH</name>